<feature type="domain" description="Thioredoxin" evidence="4">
    <location>
        <begin position="2"/>
        <end position="144"/>
    </location>
</feature>
<evidence type="ECO:0000259" key="4">
    <source>
        <dbReference type="PROSITE" id="PS51352"/>
    </source>
</evidence>
<dbReference type="PROSITE" id="PS00194">
    <property type="entry name" value="THIOREDOXIN_1"/>
    <property type="match status" value="1"/>
</dbReference>
<protein>
    <submittedName>
        <fullName evidence="5">TlpA family protein disulfide reductase</fullName>
    </submittedName>
</protein>
<comment type="subcellular location">
    <subcellularLocation>
        <location evidence="1">Cell envelope</location>
    </subcellularLocation>
</comment>
<dbReference type="Gene3D" id="3.40.30.10">
    <property type="entry name" value="Glutaredoxin"/>
    <property type="match status" value="1"/>
</dbReference>
<dbReference type="SUPFAM" id="SSF52833">
    <property type="entry name" value="Thioredoxin-like"/>
    <property type="match status" value="1"/>
</dbReference>
<dbReference type="InterPro" id="IPR013766">
    <property type="entry name" value="Thioredoxin_domain"/>
</dbReference>
<dbReference type="InterPro" id="IPR050553">
    <property type="entry name" value="Thioredoxin_ResA/DsbE_sf"/>
</dbReference>
<dbReference type="PANTHER" id="PTHR42852">
    <property type="entry name" value="THIOL:DISULFIDE INTERCHANGE PROTEIN DSBE"/>
    <property type="match status" value="1"/>
</dbReference>
<reference evidence="6" key="1">
    <citation type="journal article" date="2019" name="Int. J. Syst. Evol. Microbiol.">
        <title>The Global Catalogue of Microorganisms (GCM) 10K type strain sequencing project: providing services to taxonomists for standard genome sequencing and annotation.</title>
        <authorList>
            <consortium name="The Broad Institute Genomics Platform"/>
            <consortium name="The Broad Institute Genome Sequencing Center for Infectious Disease"/>
            <person name="Wu L."/>
            <person name="Ma J."/>
        </authorList>
    </citation>
    <scope>NUCLEOTIDE SEQUENCE [LARGE SCALE GENOMIC DNA]</scope>
    <source>
        <strain evidence="6">CGMCC 1.16855</strain>
    </source>
</reference>
<keyword evidence="2" id="KW-0201">Cytochrome c-type biogenesis</keyword>
<dbReference type="CDD" id="cd02966">
    <property type="entry name" value="TlpA_like_family"/>
    <property type="match status" value="1"/>
</dbReference>
<dbReference type="PROSITE" id="PS51352">
    <property type="entry name" value="THIOREDOXIN_2"/>
    <property type="match status" value="1"/>
</dbReference>
<evidence type="ECO:0000256" key="2">
    <source>
        <dbReference type="ARBA" id="ARBA00022748"/>
    </source>
</evidence>
<evidence type="ECO:0000256" key="1">
    <source>
        <dbReference type="ARBA" id="ARBA00004196"/>
    </source>
</evidence>
<evidence type="ECO:0000313" key="5">
    <source>
        <dbReference type="EMBL" id="MFC3004014.1"/>
    </source>
</evidence>
<dbReference type="PANTHER" id="PTHR42852:SF13">
    <property type="entry name" value="PROTEIN DIPZ"/>
    <property type="match status" value="1"/>
</dbReference>
<evidence type="ECO:0000313" key="6">
    <source>
        <dbReference type="Proteomes" id="UP001595420"/>
    </source>
</evidence>
<comment type="caution">
    <text evidence="5">The sequence shown here is derived from an EMBL/GenBank/DDBJ whole genome shotgun (WGS) entry which is preliminary data.</text>
</comment>
<sequence length="150" mass="16481">MRERPVPVPDLAFTDAEGRLLSPADFRGRTVLLNIWATWCVPCREEMPALDRLQAELGGPDFEVVALSIDRGGANPVRAFYDQIGIANLAVYLDRPNVSSRALGVVGIPTTLLIDRDGREIGRAIGPLEWDSSEMIELIRRAMTAAPSRP</sequence>
<dbReference type="InterPro" id="IPR017937">
    <property type="entry name" value="Thioredoxin_CS"/>
</dbReference>
<keyword evidence="6" id="KW-1185">Reference proteome</keyword>
<evidence type="ECO:0000256" key="3">
    <source>
        <dbReference type="ARBA" id="ARBA00023284"/>
    </source>
</evidence>
<name>A0ABV7C4Q4_9PROT</name>
<organism evidence="5 6">
    <name type="scientific">Falsiroseomonas tokyonensis</name>
    <dbReference type="NCBI Taxonomy" id="430521"/>
    <lineage>
        <taxon>Bacteria</taxon>
        <taxon>Pseudomonadati</taxon>
        <taxon>Pseudomonadota</taxon>
        <taxon>Alphaproteobacteria</taxon>
        <taxon>Acetobacterales</taxon>
        <taxon>Roseomonadaceae</taxon>
        <taxon>Falsiroseomonas</taxon>
    </lineage>
</organism>
<proteinExistence type="predicted"/>
<dbReference type="Pfam" id="PF08534">
    <property type="entry name" value="Redoxin"/>
    <property type="match status" value="1"/>
</dbReference>
<gene>
    <name evidence="5" type="ORF">ACFOD3_29270</name>
</gene>
<keyword evidence="3" id="KW-0676">Redox-active center</keyword>
<dbReference type="EMBL" id="JBHRSB010000022">
    <property type="protein sequence ID" value="MFC3004014.1"/>
    <property type="molecule type" value="Genomic_DNA"/>
</dbReference>
<accession>A0ABV7C4Q4</accession>
<dbReference type="RefSeq" id="WP_246603392.1">
    <property type="nucleotide sequence ID" value="NZ_JAFNJS010000022.1"/>
</dbReference>
<dbReference type="Proteomes" id="UP001595420">
    <property type="component" value="Unassembled WGS sequence"/>
</dbReference>
<dbReference type="InterPro" id="IPR036249">
    <property type="entry name" value="Thioredoxin-like_sf"/>
</dbReference>
<dbReference type="InterPro" id="IPR013740">
    <property type="entry name" value="Redoxin"/>
</dbReference>